<reference evidence="4" key="1">
    <citation type="journal article" date="2019" name="Int. J. Syst. Evol. Microbiol.">
        <title>The Global Catalogue of Microorganisms (GCM) 10K type strain sequencing project: providing services to taxonomists for standard genome sequencing and annotation.</title>
        <authorList>
            <consortium name="The Broad Institute Genomics Platform"/>
            <consortium name="The Broad Institute Genome Sequencing Center for Infectious Disease"/>
            <person name="Wu L."/>
            <person name="Ma J."/>
        </authorList>
    </citation>
    <scope>NUCLEOTIDE SEQUENCE [LARGE SCALE GENOMIC DNA]</scope>
    <source>
        <strain evidence="4">KCTC 32141</strain>
    </source>
</reference>
<keyword evidence="1" id="KW-0732">Signal</keyword>
<keyword evidence="3" id="KW-0378">Hydrolase</keyword>
<keyword evidence="3" id="KW-0645">Protease</keyword>
<feature type="domain" description="PDZ" evidence="2">
    <location>
        <begin position="344"/>
        <end position="433"/>
    </location>
</feature>
<keyword evidence="4" id="KW-1185">Reference proteome</keyword>
<feature type="chain" id="PRO_5045812338" evidence="1">
    <location>
        <begin position="21"/>
        <end position="447"/>
    </location>
</feature>
<dbReference type="Pfam" id="PF13650">
    <property type="entry name" value="Asp_protease_2"/>
    <property type="match status" value="1"/>
</dbReference>
<accession>A0ABW5WLD0</accession>
<dbReference type="Proteomes" id="UP001597533">
    <property type="component" value="Unassembled WGS sequence"/>
</dbReference>
<dbReference type="GO" id="GO:0008233">
    <property type="term" value="F:peptidase activity"/>
    <property type="evidence" value="ECO:0007669"/>
    <property type="project" value="UniProtKB-KW"/>
</dbReference>
<gene>
    <name evidence="3" type="ORF">ACFS5M_05200</name>
</gene>
<organism evidence="3 4">
    <name type="scientific">Lacinutrix iliipiscaria</name>
    <dbReference type="NCBI Taxonomy" id="1230532"/>
    <lineage>
        <taxon>Bacteria</taxon>
        <taxon>Pseudomonadati</taxon>
        <taxon>Bacteroidota</taxon>
        <taxon>Flavobacteriia</taxon>
        <taxon>Flavobacteriales</taxon>
        <taxon>Flavobacteriaceae</taxon>
        <taxon>Lacinutrix</taxon>
    </lineage>
</organism>
<dbReference type="InterPro" id="IPR036034">
    <property type="entry name" value="PDZ_sf"/>
</dbReference>
<dbReference type="SMART" id="SM00228">
    <property type="entry name" value="PDZ"/>
    <property type="match status" value="1"/>
</dbReference>
<dbReference type="SUPFAM" id="SSF50156">
    <property type="entry name" value="PDZ domain-like"/>
    <property type="match status" value="1"/>
</dbReference>
<name>A0ABW5WLD0_9FLAO</name>
<comment type="caution">
    <text evidence="3">The sequence shown here is derived from an EMBL/GenBank/DDBJ whole genome shotgun (WGS) entry which is preliminary data.</text>
</comment>
<dbReference type="RefSeq" id="WP_183486483.1">
    <property type="nucleotide sequence ID" value="NZ_JBHUOV010000001.1"/>
</dbReference>
<proteinExistence type="predicted"/>
<dbReference type="Pfam" id="PF13180">
    <property type="entry name" value="PDZ_2"/>
    <property type="match status" value="1"/>
</dbReference>
<dbReference type="Gene3D" id="2.40.70.10">
    <property type="entry name" value="Acid Proteases"/>
    <property type="match status" value="2"/>
</dbReference>
<dbReference type="EMBL" id="JBHUOV010000001">
    <property type="protein sequence ID" value="MFD2823054.1"/>
    <property type="molecule type" value="Genomic_DNA"/>
</dbReference>
<feature type="signal peptide" evidence="1">
    <location>
        <begin position="1"/>
        <end position="20"/>
    </location>
</feature>
<sequence length="447" mass="51180">MKKKYFFLWFLFSFCTFTFSQSKFVIQNKKNADKIKFKLINNLILIPVEINGVELSFILDTGVSKPIVFNILNVSETLKINNTEKIFLRGLGEGEPVEALRSRNNIIKIGDAINVSLDLYAVYNSKLNFAPRLGMPVHGIIGYDFFKDFIVEINYSGKYIKIYENDKYQHIDCKNCETLSLDFFNKKPYIQADVTVDAEKIPVKLLIDSGGSDALWLFKDKALGLTVGEKSFEDFLGHGLNGSVYGQRSKMEAFSIKSFKLPNANVAFPDSTSISFAKNHKDRNGSLAGNILKRFNIIIDYKRATIQLKKSKYFNEPFSYNKSGIELEHNGIRLVQEEKNIVPDIRSQRSNKDHTTPGGRLVFSREYRYSIKPAFVIVELRKDSPAEKVGLRINDVILRVNSKDASDYTLQEVTQFFYEKAGKTIRLKIDRDGEMLNFQFKLESVLE</sequence>
<dbReference type="InterPro" id="IPR021109">
    <property type="entry name" value="Peptidase_aspartic_dom_sf"/>
</dbReference>
<evidence type="ECO:0000259" key="2">
    <source>
        <dbReference type="PROSITE" id="PS50106"/>
    </source>
</evidence>
<dbReference type="PROSITE" id="PS50106">
    <property type="entry name" value="PDZ"/>
    <property type="match status" value="1"/>
</dbReference>
<evidence type="ECO:0000256" key="1">
    <source>
        <dbReference type="SAM" id="SignalP"/>
    </source>
</evidence>
<protein>
    <submittedName>
        <fullName evidence="3">Aspartyl protease family protein</fullName>
    </submittedName>
</protein>
<dbReference type="GO" id="GO:0006508">
    <property type="term" value="P:proteolysis"/>
    <property type="evidence" value="ECO:0007669"/>
    <property type="project" value="UniProtKB-KW"/>
</dbReference>
<dbReference type="InterPro" id="IPR001478">
    <property type="entry name" value="PDZ"/>
</dbReference>
<dbReference type="Gene3D" id="2.30.42.10">
    <property type="match status" value="1"/>
</dbReference>
<evidence type="ECO:0000313" key="4">
    <source>
        <dbReference type="Proteomes" id="UP001597533"/>
    </source>
</evidence>
<evidence type="ECO:0000313" key="3">
    <source>
        <dbReference type="EMBL" id="MFD2823054.1"/>
    </source>
</evidence>